<reference evidence="3" key="1">
    <citation type="submission" date="2022-11" db="EMBL/GenBank/DDBJ databases">
        <title>Methylomonas rapida sp. nov., Carotenoid-Producing Obligate Methanotrophs with High Growth Characteristics and Biotechnological Potential.</title>
        <authorList>
            <person name="Tikhonova E.N."/>
            <person name="Suleimanov R.Z."/>
            <person name="Miroshnikov K."/>
            <person name="Oshkin I.Y."/>
            <person name="Belova S.E."/>
            <person name="Danilova O.V."/>
            <person name="Ashikhmin A."/>
            <person name="Konopkin A."/>
            <person name="But S.Y."/>
            <person name="Khmelenina V.N."/>
            <person name="Kuznetsov N."/>
            <person name="Pimenov N.V."/>
            <person name="Dedysh S.N."/>
        </authorList>
    </citation>
    <scope>NUCLEOTIDE SEQUENCE</scope>
    <source>
        <strain evidence="3">MP1</strain>
    </source>
</reference>
<dbReference type="PANTHER" id="PTHR12526">
    <property type="entry name" value="GLYCOSYLTRANSFERASE"/>
    <property type="match status" value="1"/>
</dbReference>
<dbReference type="SUPFAM" id="SSF53756">
    <property type="entry name" value="UDP-Glycosyltransferase/glycogen phosphorylase"/>
    <property type="match status" value="1"/>
</dbReference>
<dbReference type="EMBL" id="CP113517">
    <property type="protein sequence ID" value="WAR43805.1"/>
    <property type="molecule type" value="Genomic_DNA"/>
</dbReference>
<dbReference type="Pfam" id="PF13692">
    <property type="entry name" value="Glyco_trans_1_4"/>
    <property type="match status" value="1"/>
</dbReference>
<evidence type="ECO:0000313" key="4">
    <source>
        <dbReference type="Proteomes" id="UP001162780"/>
    </source>
</evidence>
<dbReference type="PANTHER" id="PTHR12526:SF510">
    <property type="entry name" value="D-INOSITOL 3-PHOSPHATE GLYCOSYLTRANSFERASE"/>
    <property type="match status" value="1"/>
</dbReference>
<protein>
    <submittedName>
        <fullName evidence="3">Glycosyltransferase family 4 protein</fullName>
    </submittedName>
</protein>
<evidence type="ECO:0000313" key="3">
    <source>
        <dbReference type="EMBL" id="WAR43805.1"/>
    </source>
</evidence>
<proteinExistence type="predicted"/>
<organism evidence="3 4">
    <name type="scientific">Methylomonas rapida</name>
    <dbReference type="NCBI Taxonomy" id="2963939"/>
    <lineage>
        <taxon>Bacteria</taxon>
        <taxon>Pseudomonadati</taxon>
        <taxon>Pseudomonadota</taxon>
        <taxon>Gammaproteobacteria</taxon>
        <taxon>Methylococcales</taxon>
        <taxon>Methylococcaceae</taxon>
        <taxon>Methylomonas</taxon>
    </lineage>
</organism>
<evidence type="ECO:0000256" key="2">
    <source>
        <dbReference type="ARBA" id="ARBA00022679"/>
    </source>
</evidence>
<dbReference type="Proteomes" id="UP001162780">
    <property type="component" value="Chromosome"/>
</dbReference>
<evidence type="ECO:0000256" key="1">
    <source>
        <dbReference type="ARBA" id="ARBA00022676"/>
    </source>
</evidence>
<keyword evidence="2" id="KW-0808">Transferase</keyword>
<sequence>MKVAAFTGGLNVPSARFRIRQLVPRLAQEDVTLDEFISPISSFPPRQRWLRPVWLVAGVASRIPQVIAAQNYDVTLLQREFFSTLSTLERFTRRPRVLDVDDAIFLNRGGRFARKLAEQSDLVICGNDFLAERFAVWASRVCVLPTAVDTERYAPAAKQRDDVSVMGWIGTSSNYRYLSLIEPAIAEVLSRHPETRLRIVSDQPPCFTGLPSDQVEYVRWTPGNEVSLIQSFDVGLMPLADGDWERGKCSFKMLQYMACGLPVVVSPVGMNRQVLGLGKIGLGVTQKDDWIAGLDMLITQPHTAKAMGEVGRQVILDHFGVNVIAPKLACLLRSVV</sequence>
<accession>A0ABY7GEU5</accession>
<dbReference type="CDD" id="cd03801">
    <property type="entry name" value="GT4_PimA-like"/>
    <property type="match status" value="1"/>
</dbReference>
<name>A0ABY7GEU5_9GAMM</name>
<dbReference type="RefSeq" id="WP_255188791.1">
    <property type="nucleotide sequence ID" value="NZ_CP113517.1"/>
</dbReference>
<keyword evidence="4" id="KW-1185">Reference proteome</keyword>
<gene>
    <name evidence="3" type="ORF">NM686_015670</name>
</gene>
<keyword evidence="1" id="KW-0328">Glycosyltransferase</keyword>
<dbReference type="Gene3D" id="3.40.50.2000">
    <property type="entry name" value="Glycogen Phosphorylase B"/>
    <property type="match status" value="2"/>
</dbReference>